<reference evidence="1 2" key="1">
    <citation type="journal article" date="2016" name="Mol. Biol. Evol.">
        <title>Comparative Genomics of Early-Diverging Mushroom-Forming Fungi Provides Insights into the Origins of Lignocellulose Decay Capabilities.</title>
        <authorList>
            <person name="Nagy L.G."/>
            <person name="Riley R."/>
            <person name="Tritt A."/>
            <person name="Adam C."/>
            <person name="Daum C."/>
            <person name="Floudas D."/>
            <person name="Sun H."/>
            <person name="Yadav J.S."/>
            <person name="Pangilinan J."/>
            <person name="Larsson K.H."/>
            <person name="Matsuura K."/>
            <person name="Barry K."/>
            <person name="Labutti K."/>
            <person name="Kuo R."/>
            <person name="Ohm R.A."/>
            <person name="Bhattacharya S.S."/>
            <person name="Shirouzu T."/>
            <person name="Yoshinaga Y."/>
            <person name="Martin F.M."/>
            <person name="Grigoriev I.V."/>
            <person name="Hibbett D.S."/>
        </authorList>
    </citation>
    <scope>NUCLEOTIDE SEQUENCE [LARGE SCALE GENOMIC DNA]</scope>
    <source>
        <strain evidence="1 2">93-53</strain>
    </source>
</reference>
<dbReference type="InParanoid" id="A0A165I667"/>
<dbReference type="GeneID" id="63818186"/>
<sequence length="114" mass="12926">MLLPSRFFGLLSQFIPSMPHVQLSISHLRRLTRPYGARHLQGHPGYRHLREAGIRSFLCVGLFPSAFTKNLGTLVDCFAHATRLKVYRLLALDFSSSTISSPNAPVKRLLIRWP</sequence>
<gene>
    <name evidence="1" type="ORF">LAESUDRAFT_10089</name>
</gene>
<keyword evidence="2" id="KW-1185">Reference proteome</keyword>
<name>A0A165I667_9APHY</name>
<dbReference type="Proteomes" id="UP000076871">
    <property type="component" value="Unassembled WGS sequence"/>
</dbReference>
<evidence type="ECO:0000313" key="1">
    <source>
        <dbReference type="EMBL" id="KZT12645.1"/>
    </source>
</evidence>
<accession>A0A165I667</accession>
<dbReference type="EMBL" id="KV427605">
    <property type="protein sequence ID" value="KZT12645.1"/>
    <property type="molecule type" value="Genomic_DNA"/>
</dbReference>
<organism evidence="1 2">
    <name type="scientific">Laetiporus sulphureus 93-53</name>
    <dbReference type="NCBI Taxonomy" id="1314785"/>
    <lineage>
        <taxon>Eukaryota</taxon>
        <taxon>Fungi</taxon>
        <taxon>Dikarya</taxon>
        <taxon>Basidiomycota</taxon>
        <taxon>Agaricomycotina</taxon>
        <taxon>Agaricomycetes</taxon>
        <taxon>Polyporales</taxon>
        <taxon>Laetiporus</taxon>
    </lineage>
</organism>
<evidence type="ECO:0000313" key="2">
    <source>
        <dbReference type="Proteomes" id="UP000076871"/>
    </source>
</evidence>
<dbReference type="AlphaFoldDB" id="A0A165I667"/>
<dbReference type="RefSeq" id="XP_040770155.1">
    <property type="nucleotide sequence ID" value="XM_040901154.1"/>
</dbReference>
<proteinExistence type="predicted"/>
<protein>
    <submittedName>
        <fullName evidence="1">Uncharacterized protein</fullName>
    </submittedName>
</protein>